<dbReference type="EMBL" id="CP165734">
    <property type="protein sequence ID" value="XDV58762.1"/>
    <property type="molecule type" value="Genomic_DNA"/>
</dbReference>
<proteinExistence type="predicted"/>
<evidence type="ECO:0000313" key="1">
    <source>
        <dbReference type="EMBL" id="XDV58762.1"/>
    </source>
</evidence>
<organism evidence="1">
    <name type="scientific">Bradyrhizobium sp. LLZ17</name>
    <dbReference type="NCBI Taxonomy" id="3239388"/>
    <lineage>
        <taxon>Bacteria</taxon>
        <taxon>Pseudomonadati</taxon>
        <taxon>Pseudomonadota</taxon>
        <taxon>Alphaproteobacteria</taxon>
        <taxon>Hyphomicrobiales</taxon>
        <taxon>Nitrobacteraceae</taxon>
        <taxon>Bradyrhizobium</taxon>
    </lineage>
</organism>
<dbReference type="Gene3D" id="3.30.160.250">
    <property type="match status" value="1"/>
</dbReference>
<dbReference type="GO" id="GO:0006355">
    <property type="term" value="P:regulation of DNA-templated transcription"/>
    <property type="evidence" value="ECO:0007669"/>
    <property type="project" value="InterPro"/>
</dbReference>
<dbReference type="InterPro" id="IPR013321">
    <property type="entry name" value="Arc_rbn_hlx_hlx"/>
</dbReference>
<dbReference type="RefSeq" id="WP_369723303.1">
    <property type="nucleotide sequence ID" value="NZ_CP165734.1"/>
</dbReference>
<dbReference type="InterPro" id="IPR010985">
    <property type="entry name" value="Ribbon_hlx_hlx"/>
</dbReference>
<gene>
    <name evidence="1" type="ORF">AB8Z38_04520</name>
</gene>
<protein>
    <submittedName>
        <fullName evidence="1">Toxin-antitoxin system HicB family antitoxin</fullName>
    </submittedName>
</protein>
<name>A0AB39XR51_9BRAD</name>
<dbReference type="SUPFAM" id="SSF47598">
    <property type="entry name" value="Ribbon-helix-helix"/>
    <property type="match status" value="1"/>
</dbReference>
<dbReference type="AlphaFoldDB" id="A0AB39XR51"/>
<sequence length="185" mass="20168">MDAHDYLKRAYARMVVPDEDGSYFAEIVEFPGCFATGQSAVDALSNLDDVAVDWINTAIAQGQNIPDPMDAADYSGKLVLRMPKGLHKRAALWAEREGVSLNQLITTCLAEALGERARPSRVAAEVSHSGVAYQTIRVATASVSMQQPLGNHLVLNQLFAANGSSVAKLPIAIWQHQRDQERRHG</sequence>
<dbReference type="InterPro" id="IPR008651">
    <property type="entry name" value="Uncharacterised_HicB"/>
</dbReference>
<dbReference type="SUPFAM" id="SSF143100">
    <property type="entry name" value="TTHA1013/TTHA0281-like"/>
    <property type="match status" value="1"/>
</dbReference>
<accession>A0AB39XR51</accession>
<reference evidence="1" key="1">
    <citation type="submission" date="2024-08" db="EMBL/GenBank/DDBJ databases">
        <authorList>
            <person name="Chaddad Z."/>
            <person name="Lamrabet M."/>
            <person name="Bouhnik O."/>
            <person name="Alami S."/>
            <person name="Wipf D."/>
            <person name="Courty P.E."/>
            <person name="Missbah El Idrissi M."/>
        </authorList>
    </citation>
    <scope>NUCLEOTIDE SEQUENCE</scope>
    <source>
        <strain evidence="1">LLZ17</strain>
    </source>
</reference>
<dbReference type="Gene3D" id="1.10.1220.10">
    <property type="entry name" value="Met repressor-like"/>
    <property type="match status" value="1"/>
</dbReference>
<dbReference type="InterPro" id="IPR035069">
    <property type="entry name" value="TTHA1013/TTHA0281-like"/>
</dbReference>
<dbReference type="Pfam" id="PF05534">
    <property type="entry name" value="HicB"/>
    <property type="match status" value="1"/>
</dbReference>